<dbReference type="GO" id="GO:0140359">
    <property type="term" value="F:ABC-type transporter activity"/>
    <property type="evidence" value="ECO:0007669"/>
    <property type="project" value="InterPro"/>
</dbReference>
<keyword evidence="1" id="KW-0472">Membrane</keyword>
<evidence type="ECO:0000313" key="2">
    <source>
        <dbReference type="EMBL" id="SNT64876.1"/>
    </source>
</evidence>
<feature type="transmembrane region" description="Helical" evidence="1">
    <location>
        <begin position="68"/>
        <end position="92"/>
    </location>
</feature>
<dbReference type="EMBL" id="FZPH01000018">
    <property type="protein sequence ID" value="SNT64876.1"/>
    <property type="molecule type" value="Genomic_DNA"/>
</dbReference>
<dbReference type="AlphaFoldDB" id="A0A239PCT3"/>
<accession>A0A239PCT3</accession>
<gene>
    <name evidence="2" type="ORF">SAMN05421812_118132</name>
</gene>
<dbReference type="GO" id="GO:0005886">
    <property type="term" value="C:plasma membrane"/>
    <property type="evidence" value="ECO:0007669"/>
    <property type="project" value="UniProtKB-SubCell"/>
</dbReference>
<sequence length="331" mass="35287">MIWFTWRQFRTPAVVAAGALAALAVVLLVSRGTITDLYASVAACQSDCGNAIDAFLTRFYNSAGGTVYYTTLAIMYAAPPLIGIFWGAPLVARELEAGTHRLAWNQSITRTRWLATKLALVGAATAAATGLLSWAVTAWASRVDSAAADRITPLVFGARGIVPIAYAVFAFTLGVTAGMLVRRTVPAMAATLGVYTALVAAMPLWLRTHLAPATHETPPLDMGNLDALMIDRSGGMAIEPNDVANAWTITNQPITAAGQVFTGPADTTRCGPDMPNGSCAEWVGSLGLRQNVVYHPDSQYWTLQLAETALFLGLAAALAIVSFWWLRRRLS</sequence>
<dbReference type="Pfam" id="PF12679">
    <property type="entry name" value="ABC2_membrane_2"/>
    <property type="match status" value="1"/>
</dbReference>
<keyword evidence="1" id="KW-1133">Transmembrane helix</keyword>
<keyword evidence="1" id="KW-0812">Transmembrane</keyword>
<proteinExistence type="predicted"/>
<evidence type="ECO:0000256" key="1">
    <source>
        <dbReference type="SAM" id="Phobius"/>
    </source>
</evidence>
<dbReference type="Proteomes" id="UP000198362">
    <property type="component" value="Unassembled WGS sequence"/>
</dbReference>
<organism evidence="2 3">
    <name type="scientific">Asanoa hainanensis</name>
    <dbReference type="NCBI Taxonomy" id="560556"/>
    <lineage>
        <taxon>Bacteria</taxon>
        <taxon>Bacillati</taxon>
        <taxon>Actinomycetota</taxon>
        <taxon>Actinomycetes</taxon>
        <taxon>Micromonosporales</taxon>
        <taxon>Micromonosporaceae</taxon>
        <taxon>Asanoa</taxon>
    </lineage>
</organism>
<dbReference type="RefSeq" id="WP_089254665.1">
    <property type="nucleotide sequence ID" value="NZ_FZPH01000018.1"/>
</dbReference>
<feature type="transmembrane region" description="Helical" evidence="1">
    <location>
        <begin position="113"/>
        <end position="140"/>
    </location>
</feature>
<reference evidence="2 3" key="1">
    <citation type="submission" date="2017-06" db="EMBL/GenBank/DDBJ databases">
        <authorList>
            <person name="Kim H.J."/>
            <person name="Triplett B.A."/>
        </authorList>
    </citation>
    <scope>NUCLEOTIDE SEQUENCE [LARGE SCALE GENOMIC DNA]</scope>
    <source>
        <strain evidence="2 3">CGMCC 4.5593</strain>
    </source>
</reference>
<name>A0A239PCT3_9ACTN</name>
<feature type="transmembrane region" description="Helical" evidence="1">
    <location>
        <begin position="308"/>
        <end position="326"/>
    </location>
</feature>
<feature type="transmembrane region" description="Helical" evidence="1">
    <location>
        <begin position="160"/>
        <end position="181"/>
    </location>
</feature>
<dbReference type="OrthoDB" id="3579673at2"/>
<protein>
    <submittedName>
        <fullName evidence="2">ABC-2 family transporter protein</fullName>
    </submittedName>
</protein>
<keyword evidence="3" id="KW-1185">Reference proteome</keyword>
<evidence type="ECO:0000313" key="3">
    <source>
        <dbReference type="Proteomes" id="UP000198362"/>
    </source>
</evidence>
<feature type="transmembrane region" description="Helical" evidence="1">
    <location>
        <begin position="188"/>
        <end position="206"/>
    </location>
</feature>